<dbReference type="Pfam" id="PF03374">
    <property type="entry name" value="ANT"/>
    <property type="match status" value="1"/>
</dbReference>
<dbReference type="GO" id="GO:0003677">
    <property type="term" value="F:DNA binding"/>
    <property type="evidence" value="ECO:0007669"/>
    <property type="project" value="InterPro"/>
</dbReference>
<sequence>MKPNYLGKVLRMNMPVLTADFNGSNITMSSREIAELCETRHNQVVETIERLMASGVLRESRKTTRRVQPEGGGRPMDVYDLTKRDTLVVVSGYKDEVRARIIDRRMELEGQAKSPKALDFTDPQVVLGVITSLQGEVAKRDAKLIEQQPKVEAYDDLMNADGLYGLQNAGRVLGARPNLFIRWLKQDYLFYQGNALVARVQYIQRGYFEVKTKIVDDKARPETFVTPKGLDYLRDKVPVKLLIGGAQ</sequence>
<reference evidence="2 3" key="1">
    <citation type="submission" date="2019-01" db="EMBL/GenBank/DDBJ databases">
        <title>Sinorhodobacter populi sp. nov. isolated from the symptomatic bark tissue of Populus euramericana canker.</title>
        <authorList>
            <person name="Xu G."/>
        </authorList>
    </citation>
    <scope>NUCLEOTIDE SEQUENCE [LARGE SCALE GENOMIC DNA]</scope>
    <source>
        <strain evidence="2 3">D19-10-3-21</strain>
    </source>
</reference>
<evidence type="ECO:0000259" key="1">
    <source>
        <dbReference type="Pfam" id="PF03374"/>
    </source>
</evidence>
<dbReference type="OrthoDB" id="9808959at2"/>
<dbReference type="InterPro" id="IPR014054">
    <property type="entry name" value="Phage_regulatory_Rha"/>
</dbReference>
<accession>A0A443K800</accession>
<evidence type="ECO:0000313" key="2">
    <source>
        <dbReference type="EMBL" id="RWR28852.1"/>
    </source>
</evidence>
<evidence type="ECO:0000313" key="3">
    <source>
        <dbReference type="Proteomes" id="UP000285295"/>
    </source>
</evidence>
<organism evidence="2 3">
    <name type="scientific">Paenirhodobacter populi</name>
    <dbReference type="NCBI Taxonomy" id="2306993"/>
    <lineage>
        <taxon>Bacteria</taxon>
        <taxon>Pseudomonadati</taxon>
        <taxon>Pseudomonadota</taxon>
        <taxon>Alphaproteobacteria</taxon>
        <taxon>Rhodobacterales</taxon>
        <taxon>Rhodobacter group</taxon>
        <taxon>Paenirhodobacter</taxon>
    </lineage>
</organism>
<feature type="domain" description="Antirepressor protein C-terminal" evidence="1">
    <location>
        <begin position="142"/>
        <end position="236"/>
    </location>
</feature>
<dbReference type="AlphaFoldDB" id="A0A443K800"/>
<comment type="caution">
    <text evidence="2">The sequence shown here is derived from an EMBL/GenBank/DDBJ whole genome shotgun (WGS) entry which is preliminary data.</text>
</comment>
<name>A0A443K800_9RHOB</name>
<dbReference type="Pfam" id="PF09669">
    <property type="entry name" value="Phage_pRha"/>
    <property type="match status" value="1"/>
</dbReference>
<protein>
    <recommendedName>
        <fullName evidence="1">Antirepressor protein C-terminal domain-containing protein</fullName>
    </recommendedName>
</protein>
<gene>
    <name evidence="2" type="ORF">D2T31_12125</name>
</gene>
<dbReference type="Proteomes" id="UP000285295">
    <property type="component" value="Unassembled WGS sequence"/>
</dbReference>
<reference evidence="2 3" key="2">
    <citation type="submission" date="2019-01" db="EMBL/GenBank/DDBJ databases">
        <authorList>
            <person name="Li Y."/>
        </authorList>
    </citation>
    <scope>NUCLEOTIDE SEQUENCE [LARGE SCALE GENOMIC DNA]</scope>
    <source>
        <strain evidence="2 3">D19-10-3-21</strain>
    </source>
</reference>
<dbReference type="EMBL" id="SAUX01000013">
    <property type="protein sequence ID" value="RWR28852.1"/>
    <property type="molecule type" value="Genomic_DNA"/>
</dbReference>
<proteinExistence type="predicted"/>
<dbReference type="InterPro" id="IPR005039">
    <property type="entry name" value="Ant_C"/>
</dbReference>